<protein>
    <submittedName>
        <fullName evidence="1">Uncharacterized protein</fullName>
    </submittedName>
</protein>
<accession>A0A7W2ASQ2</accession>
<sequence>MPDAPPFKDFYDKSVVTVGENDQAALRKWNHEKGGASEAFTHWLIALVWIEDDGNSGWKVFVYPVSEDKPFWHSSPFYETRSLYPIDMALKLSKILEAHSRRDLLTACSFDKEFEQLTGVQTSYS</sequence>
<keyword evidence="2" id="KW-1185">Reference proteome</keyword>
<reference evidence="1 2" key="1">
    <citation type="submission" date="2020-07" db="EMBL/GenBank/DDBJ databases">
        <title>Thermoactinomyces phylogeny.</title>
        <authorList>
            <person name="Dunlap C."/>
        </authorList>
    </citation>
    <scope>NUCLEOTIDE SEQUENCE [LARGE SCALE GENOMIC DNA]</scope>
    <source>
        <strain evidence="1 2">AMNI-1</strain>
    </source>
</reference>
<gene>
    <name evidence="1" type="ORF">H2C83_16395</name>
</gene>
<dbReference type="Proteomes" id="UP000538292">
    <property type="component" value="Unassembled WGS sequence"/>
</dbReference>
<organism evidence="1 2">
    <name type="scientific">Thermoactinomyces mirandus</name>
    <dbReference type="NCBI Taxonomy" id="2756294"/>
    <lineage>
        <taxon>Bacteria</taxon>
        <taxon>Bacillati</taxon>
        <taxon>Bacillota</taxon>
        <taxon>Bacilli</taxon>
        <taxon>Bacillales</taxon>
        <taxon>Thermoactinomycetaceae</taxon>
        <taxon>Thermoactinomyces</taxon>
    </lineage>
</organism>
<proteinExistence type="predicted"/>
<name>A0A7W2ASQ2_9BACL</name>
<evidence type="ECO:0000313" key="2">
    <source>
        <dbReference type="Proteomes" id="UP000538292"/>
    </source>
</evidence>
<dbReference type="RefSeq" id="WP_181742319.1">
    <property type="nucleotide sequence ID" value="NZ_JACEOL010000076.1"/>
</dbReference>
<evidence type="ECO:0000313" key="1">
    <source>
        <dbReference type="EMBL" id="MBA4603848.1"/>
    </source>
</evidence>
<dbReference type="EMBL" id="JACEOL010000076">
    <property type="protein sequence ID" value="MBA4603848.1"/>
    <property type="molecule type" value="Genomic_DNA"/>
</dbReference>
<comment type="caution">
    <text evidence="1">The sequence shown here is derived from an EMBL/GenBank/DDBJ whole genome shotgun (WGS) entry which is preliminary data.</text>
</comment>
<dbReference type="AlphaFoldDB" id="A0A7W2ASQ2"/>